<protein>
    <submittedName>
        <fullName evidence="1">Uncharacterized protein</fullName>
    </submittedName>
</protein>
<proteinExistence type="predicted"/>
<evidence type="ECO:0000313" key="2">
    <source>
        <dbReference type="Proteomes" id="UP000295447"/>
    </source>
</evidence>
<dbReference type="EMBL" id="SODF01000001">
    <property type="protein sequence ID" value="TDW21548.1"/>
    <property type="molecule type" value="Genomic_DNA"/>
</dbReference>
<reference evidence="1 2" key="1">
    <citation type="submission" date="2019-03" db="EMBL/GenBank/DDBJ databases">
        <title>Genomic Encyclopedia of Type Strains, Phase III (KMG-III): the genomes of soil and plant-associated and newly described type strains.</title>
        <authorList>
            <person name="Whitman W."/>
        </authorList>
    </citation>
    <scope>NUCLEOTIDE SEQUENCE [LARGE SCALE GENOMIC DNA]</scope>
    <source>
        <strain evidence="1 2">VKM Ac-2570</strain>
    </source>
</reference>
<dbReference type="Proteomes" id="UP000295447">
    <property type="component" value="Unassembled WGS sequence"/>
</dbReference>
<gene>
    <name evidence="1" type="ORF">EV650_0375</name>
</gene>
<sequence length="83" mass="9224">MTDGHLSADVVRELIRTGEAKPLLAGTEVGPTWYADHWWYVPVGAADGADYQPADRELSAEFDRLRVRAQAIEDVQAELDGRQ</sequence>
<dbReference type="RefSeq" id="WP_134114688.1">
    <property type="nucleotide sequence ID" value="NZ_SODF01000001.1"/>
</dbReference>
<name>A0A4R7ZXB7_9ACTN</name>
<organism evidence="1 2">
    <name type="scientific">Kribbella kalugense</name>
    <dbReference type="NCBI Taxonomy" id="2512221"/>
    <lineage>
        <taxon>Bacteria</taxon>
        <taxon>Bacillati</taxon>
        <taxon>Actinomycetota</taxon>
        <taxon>Actinomycetes</taxon>
        <taxon>Propionibacteriales</taxon>
        <taxon>Kribbellaceae</taxon>
        <taxon>Kribbella</taxon>
    </lineage>
</organism>
<keyword evidence="2" id="KW-1185">Reference proteome</keyword>
<evidence type="ECO:0000313" key="1">
    <source>
        <dbReference type="EMBL" id="TDW21548.1"/>
    </source>
</evidence>
<dbReference type="OrthoDB" id="3829325at2"/>
<dbReference type="AlphaFoldDB" id="A0A4R7ZXB7"/>
<comment type="caution">
    <text evidence="1">The sequence shown here is derived from an EMBL/GenBank/DDBJ whole genome shotgun (WGS) entry which is preliminary data.</text>
</comment>
<accession>A0A4R7ZXB7</accession>